<sequence>RDILNNMIEQVQLINIHKDNRLKTLADKPTIPINVTTNTIEESHSIITTSNEVKQNKVKERMNEINHQEQTNNYKTMPQQPQVPIQQENYSSLLSYDPNNNNSSAELNRQTSTPLSFHSIPPSSSSSAIDDQSLTSPHSQSIVSKTHIFTDIVNELIKGAKGLDKLSCSLVTFTNSIHDFIRLTVEKQ</sequence>
<gene>
    <name evidence="2" type="ORF">KXQ929_LOCUS44737</name>
</gene>
<accession>A0A820H1D9</accession>
<comment type="caution">
    <text evidence="2">The sequence shown here is derived from an EMBL/GenBank/DDBJ whole genome shotgun (WGS) entry which is preliminary data.</text>
</comment>
<reference evidence="2" key="1">
    <citation type="submission" date="2021-02" db="EMBL/GenBank/DDBJ databases">
        <authorList>
            <person name="Nowell W R."/>
        </authorList>
    </citation>
    <scope>NUCLEOTIDE SEQUENCE</scope>
</reference>
<protein>
    <submittedName>
        <fullName evidence="2">Uncharacterized protein</fullName>
    </submittedName>
</protein>
<dbReference type="Proteomes" id="UP000663868">
    <property type="component" value="Unassembled WGS sequence"/>
</dbReference>
<feature type="non-terminal residue" evidence="2">
    <location>
        <position position="188"/>
    </location>
</feature>
<name>A0A820H1D9_9BILA</name>
<evidence type="ECO:0000313" key="2">
    <source>
        <dbReference type="EMBL" id="CAF4286399.1"/>
    </source>
</evidence>
<proteinExistence type="predicted"/>
<feature type="region of interest" description="Disordered" evidence="1">
    <location>
        <begin position="92"/>
        <end position="140"/>
    </location>
</feature>
<feature type="compositionally biased region" description="Polar residues" evidence="1">
    <location>
        <begin position="92"/>
        <end position="114"/>
    </location>
</feature>
<dbReference type="AlphaFoldDB" id="A0A820H1D9"/>
<dbReference type="EMBL" id="CAJOBB010013146">
    <property type="protein sequence ID" value="CAF4286399.1"/>
    <property type="molecule type" value="Genomic_DNA"/>
</dbReference>
<feature type="non-terminal residue" evidence="2">
    <location>
        <position position="1"/>
    </location>
</feature>
<feature type="compositionally biased region" description="Low complexity" evidence="1">
    <location>
        <begin position="115"/>
        <end position="136"/>
    </location>
</feature>
<evidence type="ECO:0000256" key="1">
    <source>
        <dbReference type="SAM" id="MobiDB-lite"/>
    </source>
</evidence>
<evidence type="ECO:0000313" key="3">
    <source>
        <dbReference type="Proteomes" id="UP000663868"/>
    </source>
</evidence>
<organism evidence="2 3">
    <name type="scientific">Adineta steineri</name>
    <dbReference type="NCBI Taxonomy" id="433720"/>
    <lineage>
        <taxon>Eukaryota</taxon>
        <taxon>Metazoa</taxon>
        <taxon>Spiralia</taxon>
        <taxon>Gnathifera</taxon>
        <taxon>Rotifera</taxon>
        <taxon>Eurotatoria</taxon>
        <taxon>Bdelloidea</taxon>
        <taxon>Adinetida</taxon>
        <taxon>Adinetidae</taxon>
        <taxon>Adineta</taxon>
    </lineage>
</organism>